<evidence type="ECO:0000259" key="10">
    <source>
        <dbReference type="PROSITE" id="PS51030"/>
    </source>
</evidence>
<reference evidence="11" key="2">
    <citation type="submission" date="2017-06" db="EMBL/GenBank/DDBJ databases">
        <authorList>
            <person name="Kim H.J."/>
            <person name="Triplett B.A."/>
        </authorList>
    </citation>
    <scope>NUCLEOTIDE SEQUENCE</scope>
</reference>
<evidence type="ECO:0000256" key="7">
    <source>
        <dbReference type="ARBA" id="ARBA00023170"/>
    </source>
</evidence>
<sequence length="611" mass="70525">MQNFTYNSNLPFETSSNHNYTFGAQMNQQQLQLHLELQHQLNRGKKLNEDEYDYYDEEEYEEEPDEEDKSSMGATSSNLKRPKGELICVVCGAPANGYNFDAITCESCKAFFRRNAFRPLNLFRCSNNNQCEINIQTRKKCKKCRIVKCFNLGMRRDWIMTEMEREEKRRKIEENRKKKTSDGNVSECMSQNEQSITSSIVKPIRRRRRRRRHSLLDQKPMDQNRQSGDEKKKYPIDIIKQQSSLNGTYFADNQVQIHSLPSMYPSYPNTSSHLANYYHDNDDSRKSMDDQSKKLHAVALYSNMSPQSITSQPPSNSSSPSLNEQEQNRTKSKFDKSAIEAIRDAYKQAIQLVKAYGQPKDSDNINDTINLTELGVRRIIFYFKLISDFRNLNHDLMVKLLKQNMMTIIQIHGINSYNKQENSFKEPDTDDTAFSADSLKSVYGDDVYLKIITITINLHDLCQGDLIYIKLLMLIVLFDPINDTLNADERVLIKNYQEKYMNLAFASLSDRLGCGNKANLVLKGMLFEVSKINDLAKWFERTVVEKSDSEFVRPLMKEVFSFPSDHTPPSSINSSSASSSVQSVNSLPPASVGYYDNIDIKQEAFSHDYIQ</sequence>
<feature type="region of interest" description="Disordered" evidence="9">
    <location>
        <begin position="165"/>
        <end position="235"/>
    </location>
</feature>
<feature type="compositionally biased region" description="Polar residues" evidence="9">
    <location>
        <begin position="182"/>
        <end position="200"/>
    </location>
</feature>
<keyword evidence="3" id="KW-0862">Zinc</keyword>
<dbReference type="EMBL" id="MF360925">
    <property type="protein sequence ID" value="ASL70609.1"/>
    <property type="molecule type" value="Genomic_DNA"/>
</dbReference>
<feature type="domain" description="Nuclear receptor" evidence="10">
    <location>
        <begin position="85"/>
        <end position="161"/>
    </location>
</feature>
<keyword evidence="7 11" id="KW-0675">Receptor</keyword>
<dbReference type="SUPFAM" id="SSF48508">
    <property type="entry name" value="Nuclear receptor ligand-binding domain"/>
    <property type="match status" value="1"/>
</dbReference>
<dbReference type="Pfam" id="PF00105">
    <property type="entry name" value="zf-C4"/>
    <property type="match status" value="1"/>
</dbReference>
<dbReference type="AlphaFoldDB" id="A0A221CB74"/>
<evidence type="ECO:0000256" key="6">
    <source>
        <dbReference type="ARBA" id="ARBA00023163"/>
    </source>
</evidence>
<dbReference type="Gene3D" id="3.30.50.10">
    <property type="entry name" value="Erythroid Transcription Factor GATA-1, subunit A"/>
    <property type="match status" value="1"/>
</dbReference>
<keyword evidence="8" id="KW-0539">Nucleus</keyword>
<keyword evidence="6" id="KW-0804">Transcription</keyword>
<dbReference type="GO" id="GO:0000978">
    <property type="term" value="F:RNA polymerase II cis-regulatory region sequence-specific DNA binding"/>
    <property type="evidence" value="ECO:0007669"/>
    <property type="project" value="TreeGrafter"/>
</dbReference>
<feature type="compositionally biased region" description="Acidic residues" evidence="9">
    <location>
        <begin position="56"/>
        <end position="68"/>
    </location>
</feature>
<evidence type="ECO:0000256" key="9">
    <source>
        <dbReference type="SAM" id="MobiDB-lite"/>
    </source>
</evidence>
<feature type="compositionally biased region" description="Basic residues" evidence="9">
    <location>
        <begin position="203"/>
        <end position="213"/>
    </location>
</feature>
<feature type="compositionally biased region" description="Basic and acidic residues" evidence="9">
    <location>
        <begin position="165"/>
        <end position="176"/>
    </location>
</feature>
<reference evidence="11" key="1">
    <citation type="journal article" date="2017" name="Gen. Comp. Endocrinol.">
        <title>Genome-wide identification of nuclear receptor (NR) genes and the evolutionary significance of the NR1O subfamily in the monogonont rotifer Brachionus spp.</title>
        <authorList>
            <person name="Kim D.H."/>
            <person name="Kim H.S."/>
            <person name="Hwang D.S."/>
            <person name="Kim H.J."/>
            <person name="Hagiwara A."/>
            <person name="Lee J.S."/>
            <person name="Jeong C.B."/>
        </authorList>
    </citation>
    <scope>NUCLEOTIDE SEQUENCE</scope>
</reference>
<dbReference type="SUPFAM" id="SSF57716">
    <property type="entry name" value="Glucocorticoid receptor-like (DNA-binding domain)"/>
    <property type="match status" value="1"/>
</dbReference>
<evidence type="ECO:0000256" key="1">
    <source>
        <dbReference type="ARBA" id="ARBA00022723"/>
    </source>
</evidence>
<organism evidence="11">
    <name type="scientific">Brachionus koreanus</name>
    <dbReference type="NCBI Taxonomy" id="1199090"/>
    <lineage>
        <taxon>Eukaryota</taxon>
        <taxon>Metazoa</taxon>
        <taxon>Spiralia</taxon>
        <taxon>Gnathifera</taxon>
        <taxon>Rotifera</taxon>
        <taxon>Eurotatoria</taxon>
        <taxon>Monogononta</taxon>
        <taxon>Pseudotrocha</taxon>
        <taxon>Ploima</taxon>
        <taxon>Brachionidae</taxon>
        <taxon>Brachionus</taxon>
    </lineage>
</organism>
<feature type="compositionally biased region" description="Basic and acidic residues" evidence="9">
    <location>
        <begin position="214"/>
        <end position="235"/>
    </location>
</feature>
<evidence type="ECO:0000256" key="8">
    <source>
        <dbReference type="ARBA" id="ARBA00023242"/>
    </source>
</evidence>
<evidence type="ECO:0000256" key="3">
    <source>
        <dbReference type="ARBA" id="ARBA00022833"/>
    </source>
</evidence>
<dbReference type="PANTHER" id="PTHR24082:SF283">
    <property type="entry name" value="NUCLEAR HORMONE RECEPTOR HR96"/>
    <property type="match status" value="1"/>
</dbReference>
<dbReference type="GO" id="GO:0045944">
    <property type="term" value="P:positive regulation of transcription by RNA polymerase II"/>
    <property type="evidence" value="ECO:0007669"/>
    <property type="project" value="TreeGrafter"/>
</dbReference>
<protein>
    <submittedName>
        <fullName evidence="11">Nuclear receptor</fullName>
    </submittedName>
</protein>
<feature type="region of interest" description="Disordered" evidence="9">
    <location>
        <begin position="305"/>
        <end position="335"/>
    </location>
</feature>
<dbReference type="PROSITE" id="PS00031">
    <property type="entry name" value="NUCLEAR_REC_DBD_1"/>
    <property type="match status" value="1"/>
</dbReference>
<dbReference type="PANTHER" id="PTHR24082">
    <property type="entry name" value="NUCLEAR HORMONE RECEPTOR"/>
    <property type="match status" value="1"/>
</dbReference>
<dbReference type="PRINTS" id="PR00047">
    <property type="entry name" value="STROIDFINGER"/>
</dbReference>
<evidence type="ECO:0000313" key="11">
    <source>
        <dbReference type="EMBL" id="ASL70609.1"/>
    </source>
</evidence>
<dbReference type="SMART" id="SM00399">
    <property type="entry name" value="ZnF_C4"/>
    <property type="match status" value="1"/>
</dbReference>
<dbReference type="GO" id="GO:0030154">
    <property type="term" value="P:cell differentiation"/>
    <property type="evidence" value="ECO:0007669"/>
    <property type="project" value="TreeGrafter"/>
</dbReference>
<dbReference type="InterPro" id="IPR013088">
    <property type="entry name" value="Znf_NHR/GATA"/>
</dbReference>
<name>A0A221CB74_9BILA</name>
<dbReference type="PROSITE" id="PS51030">
    <property type="entry name" value="NUCLEAR_REC_DBD_2"/>
    <property type="match status" value="1"/>
</dbReference>
<dbReference type="Gene3D" id="1.10.565.10">
    <property type="entry name" value="Retinoid X Receptor"/>
    <property type="match status" value="1"/>
</dbReference>
<keyword evidence="5" id="KW-0238">DNA-binding</keyword>
<dbReference type="InterPro" id="IPR050234">
    <property type="entry name" value="Nuclear_hormone_rcpt_NR1"/>
</dbReference>
<evidence type="ECO:0000256" key="4">
    <source>
        <dbReference type="ARBA" id="ARBA00023015"/>
    </source>
</evidence>
<feature type="compositionally biased region" description="Basic and acidic residues" evidence="9">
    <location>
        <begin position="326"/>
        <end position="335"/>
    </location>
</feature>
<dbReference type="GO" id="GO:0004879">
    <property type="term" value="F:nuclear receptor activity"/>
    <property type="evidence" value="ECO:0007669"/>
    <property type="project" value="TreeGrafter"/>
</dbReference>
<proteinExistence type="predicted"/>
<evidence type="ECO:0000256" key="2">
    <source>
        <dbReference type="ARBA" id="ARBA00022771"/>
    </source>
</evidence>
<keyword evidence="2" id="KW-0863">Zinc-finger</keyword>
<keyword evidence="1" id="KW-0479">Metal-binding</keyword>
<keyword evidence="4" id="KW-0805">Transcription regulation</keyword>
<feature type="compositionally biased region" description="Low complexity" evidence="9">
    <location>
        <begin position="305"/>
        <end position="325"/>
    </location>
</feature>
<feature type="region of interest" description="Disordered" evidence="9">
    <location>
        <begin position="56"/>
        <end position="77"/>
    </location>
</feature>
<dbReference type="GO" id="GO:0000122">
    <property type="term" value="P:negative regulation of transcription by RNA polymerase II"/>
    <property type="evidence" value="ECO:0007669"/>
    <property type="project" value="TreeGrafter"/>
</dbReference>
<dbReference type="GO" id="GO:0008270">
    <property type="term" value="F:zinc ion binding"/>
    <property type="evidence" value="ECO:0007669"/>
    <property type="project" value="UniProtKB-KW"/>
</dbReference>
<evidence type="ECO:0000256" key="5">
    <source>
        <dbReference type="ARBA" id="ARBA00023125"/>
    </source>
</evidence>
<accession>A0A221CB74</accession>
<dbReference type="InterPro" id="IPR001628">
    <property type="entry name" value="Znf_hrmn_rcpt"/>
</dbReference>
<dbReference type="InterPro" id="IPR035500">
    <property type="entry name" value="NHR-like_dom_sf"/>
</dbReference>